<dbReference type="SMART" id="SM00658">
    <property type="entry name" value="RPOL8c"/>
    <property type="match status" value="1"/>
</dbReference>
<dbReference type="GO" id="GO:0005736">
    <property type="term" value="C:RNA polymerase I complex"/>
    <property type="evidence" value="ECO:0007669"/>
    <property type="project" value="TreeGrafter"/>
</dbReference>
<name>A0A896WDE8_9MICR</name>
<reference evidence="5" key="1">
    <citation type="journal article" date="2021" name="Parasitol. Res.">
        <title>Evolutionary relationships of Metchnikovella dogieli Paskerova et al., 2016 (Microsporidia: Metchnikovellidae) revealed by multigene phylogenetic analysis.</title>
        <authorList>
            <person name="Nassonova E.S."/>
            <person name="Bondarenko N.I."/>
            <person name="Paskerova G.G."/>
            <person name="Kovacikova M."/>
            <person name="Frolova E.V."/>
            <person name="Smirnov A.V."/>
        </authorList>
    </citation>
    <scope>NUCLEOTIDE SEQUENCE</scope>
    <source>
        <strain evidence="5">WSBS2016</strain>
    </source>
</reference>
<dbReference type="PANTHER" id="PTHR10917:SF0">
    <property type="entry name" value="DNA-DIRECTED RNA POLYMERASES I, II, AND III SUBUNIT RPABC3"/>
    <property type="match status" value="1"/>
</dbReference>
<dbReference type="InterPro" id="IPR012340">
    <property type="entry name" value="NA-bd_OB-fold"/>
</dbReference>
<dbReference type="Pfam" id="PF03870">
    <property type="entry name" value="RNA_pol_Rpb8"/>
    <property type="match status" value="1"/>
</dbReference>
<sequence length="138" mass="15627">MSMFLYQDIFVISELDKEGKFFDRVSRLYGRTEGMGICVELDVNTEVYPVKAGERFSLVLADTLFKDGTQSTTYTKKLYSEDSHVQDYEYVCSGTVFVKEEDKICVSFGGLLLLLGTKENIGGLDEGKKVFLLMKKIN</sequence>
<dbReference type="EMBL" id="MW052354">
    <property type="protein sequence ID" value="QSE03624.1"/>
    <property type="molecule type" value="Genomic_DNA"/>
</dbReference>
<dbReference type="AlphaFoldDB" id="A0A896WDE8"/>
<proteinExistence type="inferred from homology"/>
<dbReference type="InterPro" id="IPR005570">
    <property type="entry name" value="RPABC3"/>
</dbReference>
<dbReference type="Gene3D" id="2.40.50.140">
    <property type="entry name" value="Nucleic acid-binding proteins"/>
    <property type="match status" value="1"/>
</dbReference>
<evidence type="ECO:0000256" key="3">
    <source>
        <dbReference type="ARBA" id="ARBA00023242"/>
    </source>
</evidence>
<dbReference type="PIRSF" id="PIRSF000779">
    <property type="entry name" value="RNA_pol_Rpb8"/>
    <property type="match status" value="1"/>
</dbReference>
<comment type="similarity">
    <text evidence="2 4">Belongs to the eukaryotic RPB8 RNA polymerase subunit family.</text>
</comment>
<keyword evidence="3 4" id="KW-0539">Nucleus</keyword>
<dbReference type="PANTHER" id="PTHR10917">
    <property type="entry name" value="DNA-DIRECTED RNA POLYMERASES I, II, AND III SUBUNIT RPABC3"/>
    <property type="match status" value="1"/>
</dbReference>
<evidence type="ECO:0000256" key="2">
    <source>
        <dbReference type="ARBA" id="ARBA00008912"/>
    </source>
</evidence>
<dbReference type="SUPFAM" id="SSF50249">
    <property type="entry name" value="Nucleic acid-binding proteins"/>
    <property type="match status" value="1"/>
</dbReference>
<dbReference type="GO" id="GO:0005666">
    <property type="term" value="C:RNA polymerase III complex"/>
    <property type="evidence" value="ECO:0007669"/>
    <property type="project" value="TreeGrafter"/>
</dbReference>
<dbReference type="GO" id="GO:0003899">
    <property type="term" value="F:DNA-directed RNA polymerase activity"/>
    <property type="evidence" value="ECO:0007669"/>
    <property type="project" value="UniProtKB-UniRule"/>
</dbReference>
<organism evidence="5">
    <name type="scientific">Metchnikovella dogieli</name>
    <dbReference type="NCBI Taxonomy" id="2804710"/>
    <lineage>
        <taxon>Eukaryota</taxon>
        <taxon>Fungi</taxon>
        <taxon>Fungi incertae sedis</taxon>
        <taxon>Microsporidia</taxon>
        <taxon>Metchnikovellidae</taxon>
        <taxon>Metchnikovella</taxon>
    </lineage>
</organism>
<protein>
    <recommendedName>
        <fullName evidence="4">DNA-directed RNA polymerases I, II, and III subunit RPABC3</fullName>
    </recommendedName>
</protein>
<evidence type="ECO:0000256" key="4">
    <source>
        <dbReference type="PIRNR" id="PIRNR000779"/>
    </source>
</evidence>
<dbReference type="GO" id="GO:0005665">
    <property type="term" value="C:RNA polymerase II, core complex"/>
    <property type="evidence" value="ECO:0007669"/>
    <property type="project" value="UniProtKB-UniRule"/>
</dbReference>
<evidence type="ECO:0000313" key="5">
    <source>
        <dbReference type="EMBL" id="QSE03624.1"/>
    </source>
</evidence>
<dbReference type="GO" id="GO:0006351">
    <property type="term" value="P:DNA-templated transcription"/>
    <property type="evidence" value="ECO:0007669"/>
    <property type="project" value="UniProtKB-UniRule"/>
</dbReference>
<comment type="subcellular location">
    <subcellularLocation>
        <location evidence="1">Nucleus</location>
    </subcellularLocation>
</comment>
<accession>A0A896WDE8</accession>
<comment type="function">
    <text evidence="4">DNA-dependent RNA polymerase catalyzes the transcription of DNA into RNA using the four ribonucleoside triphosphates as substrates. Common component of RNA polymerases I, II and III which synthesize ribosomal RNA precursors, mRNA precursors and many functional non-coding RNAs, and small RNAs, such as 5S rRNA and tRNAs, respectively.</text>
</comment>
<evidence type="ECO:0000256" key="1">
    <source>
        <dbReference type="ARBA" id="ARBA00004123"/>
    </source>
</evidence>